<sequence length="443" mass="46918">MGGWRLDDLGRRGLLVAVLLSGPALAGAPASASNAGLEAAEQVAAEDPLSGGVVDGVEAPESGPPEGSEPLEPSQSSLTEGALAQALPPRIQPGDTGDAVSPVPPTNAQPTPEPAQQADPKKKKKSKPGAQQEDSLGEDSTALDDTPQEEVQTVRVFGRVYARASADERAKYQRALSIPSARVGVGTSLSNLEAEVSADLADSSILKDAFVRLADDSKRFRLYGGQFKAPFLQRRLEGSWSLPIQGRGLVEDYLGDVHELGGRRMGLMGEVRLKSLWDVRVSAGVFQGSKDDLGVRTKEDLAGRVSVRPFKKMLTLGVSTYVAEALDRARRHAVAADAELKLGGLNVTGEVVTGRLPMGPFTAQLLLASWTVPVTTEWALQPVVGAEGLQLRGDVEGRGHSLVGGLNLLLGSRFRGQFQVERALRPGDEAPGLEYSLQLATRF</sequence>
<evidence type="ECO:0000313" key="3">
    <source>
        <dbReference type="EMBL" id="TQF12428.1"/>
    </source>
</evidence>
<dbReference type="RefSeq" id="WP_141645820.1">
    <property type="nucleotide sequence ID" value="NZ_VIFM01000139.1"/>
</dbReference>
<evidence type="ECO:0000256" key="2">
    <source>
        <dbReference type="SAM" id="SignalP"/>
    </source>
</evidence>
<dbReference type="Proteomes" id="UP000315369">
    <property type="component" value="Unassembled WGS sequence"/>
</dbReference>
<feature type="signal peptide" evidence="2">
    <location>
        <begin position="1"/>
        <end position="26"/>
    </location>
</feature>
<name>A0A540WTU7_9BACT</name>
<feature type="chain" id="PRO_5022235237" evidence="2">
    <location>
        <begin position="27"/>
        <end position="443"/>
    </location>
</feature>
<keyword evidence="4" id="KW-1185">Reference proteome</keyword>
<dbReference type="EMBL" id="VIFM01000139">
    <property type="protein sequence ID" value="TQF12428.1"/>
    <property type="molecule type" value="Genomic_DNA"/>
</dbReference>
<feature type="compositionally biased region" description="Low complexity" evidence="1">
    <location>
        <begin position="59"/>
        <end position="78"/>
    </location>
</feature>
<dbReference type="InterPro" id="IPR023614">
    <property type="entry name" value="Porin_dom_sf"/>
</dbReference>
<dbReference type="OrthoDB" id="5495250at2"/>
<proteinExistence type="predicted"/>
<gene>
    <name evidence="3" type="ORF">FJV41_29015</name>
</gene>
<dbReference type="Gene3D" id="2.40.160.10">
    <property type="entry name" value="Porin"/>
    <property type="match status" value="1"/>
</dbReference>
<feature type="compositionally biased region" description="Pro residues" evidence="1">
    <location>
        <begin position="102"/>
        <end position="113"/>
    </location>
</feature>
<feature type="compositionally biased region" description="Low complexity" evidence="1">
    <location>
        <begin position="26"/>
        <end position="37"/>
    </location>
</feature>
<organism evidence="3 4">
    <name type="scientific">Myxococcus llanfairpwllgwyngyllgogerychwyrndrobwllllantysiliogogogochensis</name>
    <dbReference type="NCBI Taxonomy" id="2590453"/>
    <lineage>
        <taxon>Bacteria</taxon>
        <taxon>Pseudomonadati</taxon>
        <taxon>Myxococcota</taxon>
        <taxon>Myxococcia</taxon>
        <taxon>Myxococcales</taxon>
        <taxon>Cystobacterineae</taxon>
        <taxon>Myxococcaceae</taxon>
        <taxon>Myxococcus</taxon>
    </lineage>
</organism>
<comment type="caution">
    <text evidence="3">The sequence shown here is derived from an EMBL/GenBank/DDBJ whole genome shotgun (WGS) entry which is preliminary data.</text>
</comment>
<protein>
    <submittedName>
        <fullName evidence="3">Uncharacterized protein</fullName>
    </submittedName>
</protein>
<reference evidence="3 4" key="1">
    <citation type="submission" date="2019-06" db="EMBL/GenBank/DDBJ databases">
        <authorList>
            <person name="Livingstone P."/>
            <person name="Whitworth D."/>
        </authorList>
    </citation>
    <scope>NUCLEOTIDE SEQUENCE [LARGE SCALE GENOMIC DNA]</scope>
    <source>
        <strain evidence="3 4">AM401</strain>
    </source>
</reference>
<keyword evidence="2" id="KW-0732">Signal</keyword>
<accession>A0A540WTU7</accession>
<evidence type="ECO:0000313" key="4">
    <source>
        <dbReference type="Proteomes" id="UP000315369"/>
    </source>
</evidence>
<feature type="region of interest" description="Disordered" evidence="1">
    <location>
        <begin position="26"/>
        <end position="150"/>
    </location>
</feature>
<dbReference type="AlphaFoldDB" id="A0A540WTU7"/>
<evidence type="ECO:0000256" key="1">
    <source>
        <dbReference type="SAM" id="MobiDB-lite"/>
    </source>
</evidence>